<dbReference type="CDD" id="cd00635">
    <property type="entry name" value="PLPDE_III_YBL036c_like"/>
    <property type="match status" value="1"/>
</dbReference>
<dbReference type="GO" id="GO:0030170">
    <property type="term" value="F:pyridoxal phosphate binding"/>
    <property type="evidence" value="ECO:0007669"/>
    <property type="project" value="UniProtKB-UniRule"/>
</dbReference>
<dbReference type="InterPro" id="IPR011078">
    <property type="entry name" value="PyrdxlP_homeostasis"/>
</dbReference>
<dbReference type="PANTHER" id="PTHR10146">
    <property type="entry name" value="PROLINE SYNTHETASE CO-TRANSCRIBED BACTERIAL HOMOLOG PROTEIN"/>
    <property type="match status" value="1"/>
</dbReference>
<name>A0A943TBZ8_9MICC</name>
<dbReference type="AlphaFoldDB" id="A0A943TBZ8"/>
<dbReference type="Gene3D" id="3.20.20.10">
    <property type="entry name" value="Alanine racemase"/>
    <property type="match status" value="1"/>
</dbReference>
<comment type="cofactor">
    <cofactor evidence="3">
        <name>pyridoxal 5'-phosphate</name>
        <dbReference type="ChEBI" id="CHEBI:597326"/>
    </cofactor>
</comment>
<sequence length="283" mass="30229">MSEPNGSGVNVEAQDLGYTPERAEQLLQNYRRVLERIRAAEQDHSGVRTEQSAPVRLVTVTKFFPASDAAALLDEGVTLFGENRDQEASAKARELASYCEQRAVQPPHWAFIGQLQTNKAKSVVKYASSVHSVDRPSLADALAKAYANQLARYEAGEAPAPAALENGGLDCLVQVSLAEEATAGHAAEGARGGTSASELLELAERIENHANLRCAGVMAVAPLDADPDVAFEKLYGLAARLREHLPHATEISAGMSGDLEAAVRWGSTCVRVGSDIMGRRPAR</sequence>
<evidence type="ECO:0000313" key="7">
    <source>
        <dbReference type="Proteomes" id="UP000739069"/>
    </source>
</evidence>
<comment type="caution">
    <text evidence="6">The sequence shown here is derived from an EMBL/GenBank/DDBJ whole genome shotgun (WGS) entry which is preliminary data.</text>
</comment>
<dbReference type="Pfam" id="PF01168">
    <property type="entry name" value="Ala_racemase_N"/>
    <property type="match status" value="1"/>
</dbReference>
<feature type="domain" description="Alanine racemase N-terminal" evidence="5">
    <location>
        <begin position="67"/>
        <end position="281"/>
    </location>
</feature>
<dbReference type="SUPFAM" id="SSF51419">
    <property type="entry name" value="PLP-binding barrel"/>
    <property type="match status" value="1"/>
</dbReference>
<evidence type="ECO:0000259" key="5">
    <source>
        <dbReference type="Pfam" id="PF01168"/>
    </source>
</evidence>
<dbReference type="InterPro" id="IPR029066">
    <property type="entry name" value="PLP-binding_barrel"/>
</dbReference>
<keyword evidence="1 2" id="KW-0663">Pyridoxal phosphate</keyword>
<protein>
    <recommendedName>
        <fullName evidence="2">Pyridoxal phosphate homeostasis protein</fullName>
        <shortName evidence="2">PLP homeostasis protein</shortName>
    </recommendedName>
</protein>
<dbReference type="PANTHER" id="PTHR10146:SF14">
    <property type="entry name" value="PYRIDOXAL PHOSPHATE HOMEOSTASIS PROTEIN"/>
    <property type="match status" value="1"/>
</dbReference>
<feature type="modified residue" description="N6-(pyridoxal phosphate)lysine" evidence="2 3">
    <location>
        <position position="62"/>
    </location>
</feature>
<dbReference type="EMBL" id="JAGZXI010000002">
    <property type="protein sequence ID" value="MBS6634422.1"/>
    <property type="molecule type" value="Genomic_DNA"/>
</dbReference>
<gene>
    <name evidence="6" type="ORF">KH265_01955</name>
</gene>
<evidence type="ECO:0000313" key="6">
    <source>
        <dbReference type="EMBL" id="MBS6634422.1"/>
    </source>
</evidence>
<evidence type="ECO:0000256" key="1">
    <source>
        <dbReference type="ARBA" id="ARBA00022898"/>
    </source>
</evidence>
<evidence type="ECO:0000256" key="2">
    <source>
        <dbReference type="HAMAP-Rule" id="MF_02087"/>
    </source>
</evidence>
<dbReference type="InterPro" id="IPR001608">
    <property type="entry name" value="Ala_racemase_N"/>
</dbReference>
<evidence type="ECO:0000256" key="4">
    <source>
        <dbReference type="RuleBase" id="RU004514"/>
    </source>
</evidence>
<accession>A0A943TBZ8</accession>
<proteinExistence type="inferred from homology"/>
<comment type="function">
    <text evidence="2">Pyridoxal 5'-phosphate (PLP)-binding protein, which is involved in PLP homeostasis.</text>
</comment>
<dbReference type="NCBIfam" id="TIGR00044">
    <property type="entry name" value="YggS family pyridoxal phosphate-dependent enzyme"/>
    <property type="match status" value="1"/>
</dbReference>
<evidence type="ECO:0000256" key="3">
    <source>
        <dbReference type="PIRSR" id="PIRSR004848-1"/>
    </source>
</evidence>
<dbReference type="RefSeq" id="WP_303952042.1">
    <property type="nucleotide sequence ID" value="NZ_JAGZXI010000002.1"/>
</dbReference>
<dbReference type="PIRSF" id="PIRSF004848">
    <property type="entry name" value="YBL036c_PLPDEIII"/>
    <property type="match status" value="1"/>
</dbReference>
<dbReference type="HAMAP" id="MF_02087">
    <property type="entry name" value="PLP_homeostasis"/>
    <property type="match status" value="1"/>
</dbReference>
<dbReference type="Proteomes" id="UP000739069">
    <property type="component" value="Unassembled WGS sequence"/>
</dbReference>
<organism evidence="6 7">
    <name type="scientific">Rothia mucilaginosa</name>
    <dbReference type="NCBI Taxonomy" id="43675"/>
    <lineage>
        <taxon>Bacteria</taxon>
        <taxon>Bacillati</taxon>
        <taxon>Actinomycetota</taxon>
        <taxon>Actinomycetes</taxon>
        <taxon>Micrococcales</taxon>
        <taxon>Micrococcaceae</taxon>
        <taxon>Rothia</taxon>
    </lineage>
</organism>
<reference evidence="6" key="1">
    <citation type="submission" date="2021-02" db="EMBL/GenBank/DDBJ databases">
        <title>Infant gut strain persistence is associated with maternal origin, phylogeny, and functional potential including surface adhesion and iron acquisition.</title>
        <authorList>
            <person name="Lou Y.C."/>
        </authorList>
    </citation>
    <scope>NUCLEOTIDE SEQUENCE</scope>
    <source>
        <strain evidence="6">L1_008_092G1_dasL1_008_092G1_concoct_16</strain>
    </source>
</reference>
<comment type="similarity">
    <text evidence="2 4">Belongs to the pyridoxal phosphate-binding protein YggS/PROSC family.</text>
</comment>